<name>A0A2H3DX34_ARMGA</name>
<evidence type="ECO:0000313" key="1">
    <source>
        <dbReference type="EMBL" id="PBK96002.1"/>
    </source>
</evidence>
<accession>A0A2H3DX34</accession>
<protein>
    <submittedName>
        <fullName evidence="1">Uncharacterized protein</fullName>
    </submittedName>
</protein>
<sequence length="99" mass="10871">MLFSLVITVPTQYHPLINASTSVLPTWSPDDLSPGGEFHWDSQCNLCLPICRKNFHRSHKSQSYPSVRQVTSLLHKAALGETAETLAILGAGARGSVRR</sequence>
<keyword evidence="2" id="KW-1185">Reference proteome</keyword>
<gene>
    <name evidence="1" type="ORF">ARMGADRAFT_756540</name>
</gene>
<dbReference type="EMBL" id="KZ293651">
    <property type="protein sequence ID" value="PBK96002.1"/>
    <property type="molecule type" value="Genomic_DNA"/>
</dbReference>
<dbReference type="InParanoid" id="A0A2H3DX34"/>
<reference evidence="2" key="1">
    <citation type="journal article" date="2017" name="Nat. Ecol. Evol.">
        <title>Genome expansion and lineage-specific genetic innovations in the forest pathogenic fungi Armillaria.</title>
        <authorList>
            <person name="Sipos G."/>
            <person name="Prasanna A.N."/>
            <person name="Walter M.C."/>
            <person name="O'Connor E."/>
            <person name="Balint B."/>
            <person name="Krizsan K."/>
            <person name="Kiss B."/>
            <person name="Hess J."/>
            <person name="Varga T."/>
            <person name="Slot J."/>
            <person name="Riley R."/>
            <person name="Boka B."/>
            <person name="Rigling D."/>
            <person name="Barry K."/>
            <person name="Lee J."/>
            <person name="Mihaltcheva S."/>
            <person name="LaButti K."/>
            <person name="Lipzen A."/>
            <person name="Waldron R."/>
            <person name="Moloney N.M."/>
            <person name="Sperisen C."/>
            <person name="Kredics L."/>
            <person name="Vagvoelgyi C."/>
            <person name="Patrignani A."/>
            <person name="Fitzpatrick D."/>
            <person name="Nagy I."/>
            <person name="Doyle S."/>
            <person name="Anderson J.B."/>
            <person name="Grigoriev I.V."/>
            <person name="Gueldener U."/>
            <person name="Muensterkoetter M."/>
            <person name="Nagy L.G."/>
        </authorList>
    </citation>
    <scope>NUCLEOTIDE SEQUENCE [LARGE SCALE GENOMIC DNA]</scope>
    <source>
        <strain evidence="2">Ar21-2</strain>
    </source>
</reference>
<proteinExistence type="predicted"/>
<dbReference type="AlphaFoldDB" id="A0A2H3DX34"/>
<dbReference type="Proteomes" id="UP000217790">
    <property type="component" value="Unassembled WGS sequence"/>
</dbReference>
<evidence type="ECO:0000313" key="2">
    <source>
        <dbReference type="Proteomes" id="UP000217790"/>
    </source>
</evidence>
<organism evidence="1 2">
    <name type="scientific">Armillaria gallica</name>
    <name type="common">Bulbous honey fungus</name>
    <name type="synonym">Armillaria bulbosa</name>
    <dbReference type="NCBI Taxonomy" id="47427"/>
    <lineage>
        <taxon>Eukaryota</taxon>
        <taxon>Fungi</taxon>
        <taxon>Dikarya</taxon>
        <taxon>Basidiomycota</taxon>
        <taxon>Agaricomycotina</taxon>
        <taxon>Agaricomycetes</taxon>
        <taxon>Agaricomycetidae</taxon>
        <taxon>Agaricales</taxon>
        <taxon>Marasmiineae</taxon>
        <taxon>Physalacriaceae</taxon>
        <taxon>Armillaria</taxon>
    </lineage>
</organism>